<evidence type="ECO:0000313" key="3">
    <source>
        <dbReference type="Proteomes" id="UP001619911"/>
    </source>
</evidence>
<sequence length="64" mass="7372">MTRSEIEAKIAELKMDYIRVQGDIEKLESTGHGVTKAEEQLIRMEKELKELNDQLTALLEKAVR</sequence>
<keyword evidence="3" id="KW-1185">Reference proteome</keyword>
<dbReference type="RefSeq" id="WP_404317411.1">
    <property type="nucleotide sequence ID" value="NZ_JAUIYO010000008.1"/>
</dbReference>
<name>A0ABW8I9X6_9BACI</name>
<protein>
    <submittedName>
        <fullName evidence="2">SE1832 family protein</fullName>
    </submittedName>
</protein>
<gene>
    <name evidence="2" type="ORF">QYG89_11455</name>
</gene>
<feature type="coiled-coil region" evidence="1">
    <location>
        <begin position="10"/>
        <end position="61"/>
    </location>
</feature>
<organism evidence="2 3">
    <name type="scientific">Bacillus lumedeiriae</name>
    <dbReference type="NCBI Taxonomy" id="3058829"/>
    <lineage>
        <taxon>Bacteria</taxon>
        <taxon>Bacillati</taxon>
        <taxon>Bacillota</taxon>
        <taxon>Bacilli</taxon>
        <taxon>Bacillales</taxon>
        <taxon>Bacillaceae</taxon>
        <taxon>Bacillus</taxon>
    </lineage>
</organism>
<dbReference type="Proteomes" id="UP001619911">
    <property type="component" value="Unassembled WGS sequence"/>
</dbReference>
<dbReference type="NCBIfam" id="NF040877">
    <property type="entry name" value="SE1832_fam"/>
    <property type="match status" value="1"/>
</dbReference>
<dbReference type="InterPro" id="IPR048062">
    <property type="entry name" value="SE1832-like"/>
</dbReference>
<proteinExistence type="predicted"/>
<accession>A0ABW8I9X6</accession>
<comment type="caution">
    <text evidence="2">The sequence shown here is derived from an EMBL/GenBank/DDBJ whole genome shotgun (WGS) entry which is preliminary data.</text>
</comment>
<dbReference type="EMBL" id="JAUIYO010000008">
    <property type="protein sequence ID" value="MFK2826282.1"/>
    <property type="molecule type" value="Genomic_DNA"/>
</dbReference>
<keyword evidence="1" id="KW-0175">Coiled coil</keyword>
<evidence type="ECO:0000256" key="1">
    <source>
        <dbReference type="SAM" id="Coils"/>
    </source>
</evidence>
<reference evidence="2 3" key="1">
    <citation type="submission" date="2023-07" db="EMBL/GenBank/DDBJ databases">
        <title>Bacillus lucianemedeirus sp. nov, a new species isolated from an immunobiological production facility.</title>
        <authorList>
            <person name="Costa L.V."/>
            <person name="Miranda R.V.S.L."/>
            <person name="Brandao M.L.L."/>
            <person name="Reis C.M.F."/>
            <person name="Frazao A.M."/>
            <person name="Cruz F.V."/>
            <person name="Baio P.V.P."/>
            <person name="Veras J.F.C."/>
            <person name="Ramos J.N."/>
            <person name="Vieira V."/>
        </authorList>
    </citation>
    <scope>NUCLEOTIDE SEQUENCE [LARGE SCALE GENOMIC DNA]</scope>
    <source>
        <strain evidence="2 3">B190/17</strain>
    </source>
</reference>
<evidence type="ECO:0000313" key="2">
    <source>
        <dbReference type="EMBL" id="MFK2826282.1"/>
    </source>
</evidence>